<comment type="caution">
    <text evidence="2">The sequence shown here is derived from an EMBL/GenBank/DDBJ whole genome shotgun (WGS) entry which is preliminary data.</text>
</comment>
<sequence length="678" mass="73147">MTNPYVLGAATYHPTFLGQAYSGMEDGLTDPVMAYIDPDLHSPSPILYGSTWDLLAHRLPKNTEAVPFTTDIPMPMASRTHIRSTACIPPVPPSSHRFQSPISSSEPCSSTGSALSPPADTESYNDNFPRTPPETDFSPFLAPIPLEPFSNAHAVQFTSMGPSMGSDYVNPLDVNSNQQPDYSESESGIADFSFSQRTYSYDGQPAGPSDAEPAQTTVIHGFGAPRMASPEEMGSMVGDEIKASNQYMALPKREEEDAESDEDTAVPSLKRQSEDDRDGDYRPSKKLKSNPRTSARRTVRAKQQAVAPAVASADTNTAPSLRSPASAGRKRTRAGQLPPRPVPPSTSSTRTALACQNCSKDGFQDQAELESHMKKKHTRPFNCVFDFAGCQSTFASKNEWKRHVSSQHLLLNYWLCTEGTCSKTKNTETPSYTTASSSSRSKSNVGTPSSPDQPAPPNGAIFNRKDLFTQHLKRMHAPQAIKHIVNGSPSSSSSTSSKKGPVHQSSKPPHSPEINRLLAEWDVRLQTLHAHCIRARCQLPVYMTCPVPGCDAQPFSGDDAWNMRMEHVAKHMERAGKGDEARVVFGGEGDPTLVRWAGRADVAIIVPRKGRERGWELKSPLLRGAGGNVVVTAPVSSAGAAATAAISAKAAAGEEMVEKEIVVADGDGEVDAEGEEDD</sequence>
<dbReference type="RefSeq" id="XP_070915685.1">
    <property type="nucleotide sequence ID" value="XM_071059584.1"/>
</dbReference>
<evidence type="ECO:0008006" key="4">
    <source>
        <dbReference type="Google" id="ProtNLM"/>
    </source>
</evidence>
<organism evidence="2 3">
    <name type="scientific">Madurella fahalii</name>
    <dbReference type="NCBI Taxonomy" id="1157608"/>
    <lineage>
        <taxon>Eukaryota</taxon>
        <taxon>Fungi</taxon>
        <taxon>Dikarya</taxon>
        <taxon>Ascomycota</taxon>
        <taxon>Pezizomycotina</taxon>
        <taxon>Sordariomycetes</taxon>
        <taxon>Sordariomycetidae</taxon>
        <taxon>Sordariales</taxon>
        <taxon>Sordariales incertae sedis</taxon>
        <taxon>Madurella</taxon>
    </lineage>
</organism>
<evidence type="ECO:0000256" key="1">
    <source>
        <dbReference type="SAM" id="MobiDB-lite"/>
    </source>
</evidence>
<evidence type="ECO:0000313" key="2">
    <source>
        <dbReference type="EMBL" id="GAB1313954.1"/>
    </source>
</evidence>
<dbReference type="GeneID" id="98174907"/>
<feature type="region of interest" description="Disordered" evidence="1">
    <location>
        <begin position="90"/>
        <end position="142"/>
    </location>
</feature>
<feature type="compositionally biased region" description="Basic and acidic residues" evidence="1">
    <location>
        <begin position="271"/>
        <end position="283"/>
    </location>
</feature>
<feature type="compositionally biased region" description="Low complexity" evidence="1">
    <location>
        <begin position="100"/>
        <end position="113"/>
    </location>
</feature>
<feature type="region of interest" description="Disordered" evidence="1">
    <location>
        <begin position="484"/>
        <end position="512"/>
    </location>
</feature>
<reference evidence="2 3" key="1">
    <citation type="submission" date="2024-09" db="EMBL/GenBank/DDBJ databases">
        <title>Itraconazole resistance in Madurella fahalii resulting from another homologue of gene encoding cytochrome P450 14-alpha sterol demethylase (CYP51).</title>
        <authorList>
            <person name="Yoshioka I."/>
            <person name="Fahal A.H."/>
            <person name="Kaneko S."/>
            <person name="Yaguchi T."/>
        </authorList>
    </citation>
    <scope>NUCLEOTIDE SEQUENCE [LARGE SCALE GENOMIC DNA]</scope>
    <source>
        <strain evidence="2 3">IFM 68171</strain>
    </source>
</reference>
<keyword evidence="3" id="KW-1185">Reference proteome</keyword>
<dbReference type="InterPro" id="IPR039970">
    <property type="entry name" value="TF_Grauzone"/>
</dbReference>
<dbReference type="Proteomes" id="UP001628179">
    <property type="component" value="Unassembled WGS sequence"/>
</dbReference>
<dbReference type="PANTHER" id="PTHR23225:SF2">
    <property type="entry name" value="AT09679P-RELATED"/>
    <property type="match status" value="1"/>
</dbReference>
<dbReference type="EMBL" id="BAAFSV010000002">
    <property type="protein sequence ID" value="GAB1313954.1"/>
    <property type="molecule type" value="Genomic_DNA"/>
</dbReference>
<name>A0ABQ0G886_9PEZI</name>
<feature type="compositionally biased region" description="Low complexity" evidence="1">
    <location>
        <begin position="488"/>
        <end position="497"/>
    </location>
</feature>
<feature type="compositionally biased region" description="Low complexity" evidence="1">
    <location>
        <begin position="427"/>
        <end position="447"/>
    </location>
</feature>
<feature type="compositionally biased region" description="Basic residues" evidence="1">
    <location>
        <begin position="284"/>
        <end position="300"/>
    </location>
</feature>
<feature type="region of interest" description="Disordered" evidence="1">
    <location>
        <begin position="426"/>
        <end position="462"/>
    </location>
</feature>
<accession>A0ABQ0G886</accession>
<protein>
    <recommendedName>
        <fullName evidence="4">C2H2-type domain-containing protein</fullName>
    </recommendedName>
</protein>
<dbReference type="PANTHER" id="PTHR23225">
    <property type="entry name" value="ZINC FINGER PROTEIN"/>
    <property type="match status" value="1"/>
</dbReference>
<evidence type="ECO:0000313" key="3">
    <source>
        <dbReference type="Proteomes" id="UP001628179"/>
    </source>
</evidence>
<proteinExistence type="predicted"/>
<feature type="region of interest" description="Disordered" evidence="1">
    <location>
        <begin position="252"/>
        <end position="351"/>
    </location>
</feature>
<gene>
    <name evidence="2" type="ORF">MFIFM68171_04164</name>
</gene>
<dbReference type="Gene3D" id="3.30.160.60">
    <property type="entry name" value="Classic Zinc Finger"/>
    <property type="match status" value="1"/>
</dbReference>